<proteinExistence type="predicted"/>
<sequence length="1076" mass="115343">MRKIIAFSMKNKLAVWLLTLVVIIGGIYAGTTMKMETMPNFTIPVVSVSTMYQGASPDEVDNSVTEPIEQKLQALPGVQNVSATSSTGMSAVVVEYDYSQDMDKATDDIKEAVDQVSLPDQVSTPTVARISMDSMPVYSLSVSGKDMSLDQLSDRVEKDLLPSIQGVDGISSVTLSGQQTESVQISFKANQLKKYGITQDTVVNLIKGNNVSAPLGLYTIDQSQKSIVVSGNIKSVNDLKDMRIPYTPQPALSGQAQPGTAAQQQTANGASTQQNAGQTQQDASAQADSASGAQQAAAIKLPTVKLSEVASVALQKKAESISRTNGERSIGLSVVKGQDANTVDVVNDVKAKVAAFNKSYPDIQTESMFDQGQPIEQSVKTMVEKAIYGALFAMLIILLFLRNIRTTLISVISIPLSLLIALIVLKQMDITLNVMTLGAMTIAIGRVVDDSIVVIENIYRRMSLSTEKLRGRELIREATHEMFIPILSSTIVTIAVFLPMALVSGVVGQIFWPFALTIVFSLLASLLVAITIVPMLSNSFFKHGLKKKINHEEKPGRIASGYRKILNGALNHKMLVFGAAVLVFAASLFLVPHIGASFMPSDSEKELIITYNPDPGQTVKDTQRAAEEAERYLESSKYMDKVQYSIGGSSSSAMFQSSDNQGLFFVSYKTSTPNFEDFQQRVLKGLNARADHGQFKFQDFGSGSSSNTLTLYVYGDSMNQLRPVTSDVLDVVKKDKNFTDADSSLSKAYDQYTMTADQAKLGQNGIAAGQIAQTLLGSSGMTNNQALTTIKRNGDDLKVYLKTSGNTNLKSLDELTDQTVASPTGQNVKISDLAKVEKGTSPQTITKRDGKLYAEISAKVTAKNVSGATADLQKQIDKLDLPDGASVSFSGVTEQMNDSFSQLGFAMLAAVIIVYFVLVVTFGGGLAPFAILFSLPFAIIGSLVALLVSGETISVSSMIGALMLIGIVITNAVVLIDRVIHKEKAGLSTREALLEAAGTRIRPILMTAIATICALMPLAFGMEGSGGLISKGLAVTVIGGITSSTLLTLLIVPIVYEALMKLKSKRTHKEDTTVSD</sequence>
<name>A0A5K7WV79_9BACL</name>
<evidence type="ECO:0000313" key="4">
    <source>
        <dbReference type="Proteomes" id="UP000326951"/>
    </source>
</evidence>
<feature type="transmembrane region" description="Helical" evidence="2">
    <location>
        <begin position="408"/>
        <end position="425"/>
    </location>
</feature>
<keyword evidence="2" id="KW-0812">Transmembrane</keyword>
<dbReference type="RefSeq" id="WP_152080379.1">
    <property type="nucleotide sequence ID" value="NZ_AP021853.1"/>
</dbReference>
<dbReference type="Proteomes" id="UP000326951">
    <property type="component" value="Chromosome"/>
</dbReference>
<feature type="transmembrane region" description="Helical" evidence="2">
    <location>
        <begin position="955"/>
        <end position="980"/>
    </location>
</feature>
<feature type="transmembrane region" description="Helical" evidence="2">
    <location>
        <begin position="510"/>
        <end position="536"/>
    </location>
</feature>
<organism evidence="3 4">
    <name type="scientific">Sporolactobacillus terrae</name>
    <dbReference type="NCBI Taxonomy" id="269673"/>
    <lineage>
        <taxon>Bacteria</taxon>
        <taxon>Bacillati</taxon>
        <taxon>Bacillota</taxon>
        <taxon>Bacilli</taxon>
        <taxon>Bacillales</taxon>
        <taxon>Sporolactobacillaceae</taxon>
        <taxon>Sporolactobacillus</taxon>
    </lineage>
</organism>
<evidence type="ECO:0000256" key="1">
    <source>
        <dbReference type="SAM" id="MobiDB-lite"/>
    </source>
</evidence>
<keyword evidence="2" id="KW-0472">Membrane</keyword>
<dbReference type="SUPFAM" id="SSF82693">
    <property type="entry name" value="Multidrug efflux transporter AcrB pore domain, PN1, PN2, PC1 and PC2 subdomains"/>
    <property type="match status" value="2"/>
</dbReference>
<feature type="transmembrane region" description="Helical" evidence="2">
    <location>
        <begin position="480"/>
        <end position="504"/>
    </location>
</feature>
<dbReference type="GO" id="GO:0005886">
    <property type="term" value="C:plasma membrane"/>
    <property type="evidence" value="ECO:0007669"/>
    <property type="project" value="TreeGrafter"/>
</dbReference>
<feature type="compositionally biased region" description="Low complexity" evidence="1">
    <location>
        <begin position="253"/>
        <end position="289"/>
    </location>
</feature>
<accession>A0A5K7WV79</accession>
<dbReference type="Gene3D" id="1.20.1640.10">
    <property type="entry name" value="Multidrug efflux transporter AcrB transmembrane domain"/>
    <property type="match status" value="3"/>
</dbReference>
<dbReference type="Gene3D" id="3.30.2090.10">
    <property type="entry name" value="Multidrug efflux transporter AcrB TolC docking domain, DN and DC subdomains"/>
    <property type="match status" value="3"/>
</dbReference>
<dbReference type="InterPro" id="IPR027463">
    <property type="entry name" value="AcrB_DN_DC_subdom"/>
</dbReference>
<protein>
    <submittedName>
        <fullName evidence="3">Swarming motility protein SwrC</fullName>
    </submittedName>
</protein>
<dbReference type="EMBL" id="AP021853">
    <property type="protein sequence ID" value="BBN98445.1"/>
    <property type="molecule type" value="Genomic_DNA"/>
</dbReference>
<feature type="transmembrane region" description="Helical" evidence="2">
    <location>
        <begin position="903"/>
        <end position="922"/>
    </location>
</feature>
<reference evidence="3 4" key="1">
    <citation type="submission" date="2019-09" db="EMBL/GenBank/DDBJ databases">
        <title>Complete genome sequence of Sporolactobacillus terrae 70-3.</title>
        <authorList>
            <person name="Tanaka N."/>
            <person name="Shiwa Y."/>
            <person name="Fujita N."/>
            <person name="Tanasupawat S."/>
        </authorList>
    </citation>
    <scope>NUCLEOTIDE SEQUENCE [LARGE SCALE GENOMIC DNA]</scope>
    <source>
        <strain evidence="3 4">70-3</strain>
    </source>
</reference>
<evidence type="ECO:0000313" key="3">
    <source>
        <dbReference type="EMBL" id="BBN98445.1"/>
    </source>
</evidence>
<dbReference type="SUPFAM" id="SSF82714">
    <property type="entry name" value="Multidrug efflux transporter AcrB TolC docking domain, DN and DC subdomains"/>
    <property type="match status" value="2"/>
</dbReference>
<dbReference type="PRINTS" id="PR00702">
    <property type="entry name" value="ACRIFLAVINRP"/>
</dbReference>
<dbReference type="AlphaFoldDB" id="A0A5K7WV79"/>
<dbReference type="InterPro" id="IPR001036">
    <property type="entry name" value="Acrflvin-R"/>
</dbReference>
<feature type="region of interest" description="Disordered" evidence="1">
    <location>
        <begin position="244"/>
        <end position="289"/>
    </location>
</feature>
<feature type="transmembrane region" description="Helical" evidence="2">
    <location>
        <begin position="1032"/>
        <end position="1056"/>
    </location>
</feature>
<gene>
    <name evidence="3" type="ORF">St703_11500</name>
</gene>
<dbReference type="Gene3D" id="3.30.70.1440">
    <property type="entry name" value="Multidrug efflux transporter AcrB pore domain"/>
    <property type="match status" value="1"/>
</dbReference>
<feature type="transmembrane region" description="Helical" evidence="2">
    <location>
        <begin position="1001"/>
        <end position="1020"/>
    </location>
</feature>
<dbReference type="PANTHER" id="PTHR32063:SF0">
    <property type="entry name" value="SWARMING MOTILITY PROTEIN SWRC"/>
    <property type="match status" value="1"/>
</dbReference>
<feature type="transmembrane region" description="Helical" evidence="2">
    <location>
        <begin position="929"/>
        <end position="949"/>
    </location>
</feature>
<dbReference type="PANTHER" id="PTHR32063">
    <property type="match status" value="1"/>
</dbReference>
<keyword evidence="2" id="KW-1133">Transmembrane helix</keyword>
<dbReference type="Gene3D" id="3.30.70.1430">
    <property type="entry name" value="Multidrug efflux transporter AcrB pore domain"/>
    <property type="match status" value="2"/>
</dbReference>
<dbReference type="SUPFAM" id="SSF82866">
    <property type="entry name" value="Multidrug efflux transporter AcrB transmembrane domain"/>
    <property type="match status" value="2"/>
</dbReference>
<evidence type="ECO:0000256" key="2">
    <source>
        <dbReference type="SAM" id="Phobius"/>
    </source>
</evidence>
<dbReference type="Gene3D" id="3.30.70.1320">
    <property type="entry name" value="Multidrug efflux transporter AcrB pore domain like"/>
    <property type="match status" value="2"/>
</dbReference>
<feature type="transmembrane region" description="Helical" evidence="2">
    <location>
        <begin position="574"/>
        <end position="595"/>
    </location>
</feature>
<dbReference type="GO" id="GO:0042910">
    <property type="term" value="F:xenobiotic transmembrane transporter activity"/>
    <property type="evidence" value="ECO:0007669"/>
    <property type="project" value="TreeGrafter"/>
</dbReference>
<dbReference type="Pfam" id="PF00873">
    <property type="entry name" value="ACR_tran"/>
    <property type="match status" value="2"/>
</dbReference>